<dbReference type="SMART" id="SM00320">
    <property type="entry name" value="WD40"/>
    <property type="match status" value="6"/>
</dbReference>
<evidence type="ECO:0000256" key="1">
    <source>
        <dbReference type="ARBA" id="ARBA00007625"/>
    </source>
</evidence>
<dbReference type="InterPro" id="IPR036322">
    <property type="entry name" value="WD40_repeat_dom_sf"/>
</dbReference>
<dbReference type="Proteomes" id="UP001152795">
    <property type="component" value="Unassembled WGS sequence"/>
</dbReference>
<organism evidence="4 5">
    <name type="scientific">Paramuricea clavata</name>
    <name type="common">Red gorgonian</name>
    <name type="synonym">Violescent sea-whip</name>
    <dbReference type="NCBI Taxonomy" id="317549"/>
    <lineage>
        <taxon>Eukaryota</taxon>
        <taxon>Metazoa</taxon>
        <taxon>Cnidaria</taxon>
        <taxon>Anthozoa</taxon>
        <taxon>Octocorallia</taxon>
        <taxon>Malacalcyonacea</taxon>
        <taxon>Plexauridae</taxon>
        <taxon>Paramuricea</taxon>
    </lineage>
</organism>
<dbReference type="SUPFAM" id="SSF50978">
    <property type="entry name" value="WD40 repeat-like"/>
    <property type="match status" value="1"/>
</dbReference>
<evidence type="ECO:0000313" key="4">
    <source>
        <dbReference type="EMBL" id="CAB4002404.1"/>
    </source>
</evidence>
<evidence type="ECO:0000256" key="2">
    <source>
        <dbReference type="ARBA" id="ARBA00022574"/>
    </source>
</evidence>
<dbReference type="PROSITE" id="PS50082">
    <property type="entry name" value="WD_REPEATS_2"/>
    <property type="match status" value="3"/>
</dbReference>
<dbReference type="PROSITE" id="PS00678">
    <property type="entry name" value="WD_REPEATS_1"/>
    <property type="match status" value="2"/>
</dbReference>
<dbReference type="PANTHER" id="PTHR44019">
    <property type="entry name" value="WD REPEAT-CONTAINING PROTEIN 55"/>
    <property type="match status" value="1"/>
</dbReference>
<proteinExistence type="inferred from homology"/>
<name>A0A6S7HBP1_PARCT</name>
<dbReference type="InterPro" id="IPR050505">
    <property type="entry name" value="WDR55/POC1"/>
</dbReference>
<dbReference type="Gene3D" id="2.130.10.10">
    <property type="entry name" value="YVTN repeat-like/Quinoprotein amine dehydrogenase"/>
    <property type="match status" value="2"/>
</dbReference>
<keyword evidence="3" id="KW-0677">Repeat</keyword>
<dbReference type="Pfam" id="PF24796">
    <property type="entry name" value="WDR55"/>
    <property type="match status" value="1"/>
</dbReference>
<sequence>MADSALPCALDIADIEFPSQVFDLSFHPNRNVIASGQINGEVHVHKFGKEGNTLLMELNHHKKACRAVQFSADGLYLMTASKDKSIQAVDMNTGSVCRTIRKAHESPINCLKILNQNLIATGDDDGGIKFWDTRTSSSVGESSENKDYISDMECNRDNRTLLAASGDGTLSVFNIRRKRFEARSENQENELLSLVIIKNGSKVVCGTSDGVLHIFSWDHWSDINDRFPGHPMSVDACVALTEDIICTGSMDGIIRAVGILPNRFLGVVGEHGEFPIEQIHLSPDRNLLASCSHDQKIKFWDVRHFKEAALSEEIPTKTKPTKSTGTENFFEDL</sequence>
<evidence type="ECO:0000313" key="5">
    <source>
        <dbReference type="Proteomes" id="UP001152795"/>
    </source>
</evidence>
<evidence type="ECO:0000256" key="3">
    <source>
        <dbReference type="ARBA" id="ARBA00022737"/>
    </source>
</evidence>
<keyword evidence="5" id="KW-1185">Reference proteome</keyword>
<protein>
    <submittedName>
        <fullName evidence="4">WD repeat-containing 55-like</fullName>
    </submittedName>
</protein>
<reference evidence="4" key="1">
    <citation type="submission" date="2020-04" db="EMBL/GenBank/DDBJ databases">
        <authorList>
            <person name="Alioto T."/>
            <person name="Alioto T."/>
            <person name="Gomez Garrido J."/>
        </authorList>
    </citation>
    <scope>NUCLEOTIDE SEQUENCE</scope>
    <source>
        <strain evidence="4">A484AB</strain>
    </source>
</reference>
<dbReference type="AlphaFoldDB" id="A0A6S7HBP1"/>
<dbReference type="InterPro" id="IPR015943">
    <property type="entry name" value="WD40/YVTN_repeat-like_dom_sf"/>
</dbReference>
<dbReference type="OrthoDB" id="2288928at2759"/>
<dbReference type="PANTHER" id="PTHR44019:SF20">
    <property type="entry name" value="WD REPEAT-CONTAINING PROTEIN 55"/>
    <property type="match status" value="1"/>
</dbReference>
<keyword evidence="2" id="KW-0853">WD repeat</keyword>
<comment type="caution">
    <text evidence="4">The sequence shown here is derived from an EMBL/GenBank/DDBJ whole genome shotgun (WGS) entry which is preliminary data.</text>
</comment>
<gene>
    <name evidence="4" type="ORF">PACLA_8A020151</name>
</gene>
<dbReference type="InterPro" id="IPR019775">
    <property type="entry name" value="WD40_repeat_CS"/>
</dbReference>
<dbReference type="EMBL" id="CACRXK020004345">
    <property type="protein sequence ID" value="CAB4002404.1"/>
    <property type="molecule type" value="Genomic_DNA"/>
</dbReference>
<accession>A0A6S7HBP1</accession>
<comment type="similarity">
    <text evidence="1">Belongs to the WD repeat WDR55 family.</text>
</comment>
<dbReference type="InterPro" id="IPR001680">
    <property type="entry name" value="WD40_rpt"/>
</dbReference>